<evidence type="ECO:0000313" key="2">
    <source>
        <dbReference type="Proteomes" id="UP000000763"/>
    </source>
</evidence>
<dbReference type="EMBL" id="AP005555">
    <property type="protein sequence ID" value="BAD22231.1"/>
    <property type="molecule type" value="Genomic_DNA"/>
</dbReference>
<dbReference type="Proteomes" id="UP000000763">
    <property type="component" value="Chromosome 9"/>
</dbReference>
<evidence type="ECO:0000313" key="1">
    <source>
        <dbReference type="EMBL" id="BAD22231.1"/>
    </source>
</evidence>
<dbReference type="AlphaFoldDB" id="Q6K4J0"/>
<accession>Q6K4J0</accession>
<gene>
    <name evidence="1" type="primary">OJ1118_B06.21</name>
</gene>
<name>Q6K4J0_ORYSJ</name>
<proteinExistence type="predicted"/>
<reference evidence="2" key="2">
    <citation type="journal article" date="2008" name="Nucleic Acids Res.">
        <title>The rice annotation project database (RAP-DB): 2008 update.</title>
        <authorList>
            <consortium name="The rice annotation project (RAP)"/>
        </authorList>
    </citation>
    <scope>GENOME REANNOTATION</scope>
    <source>
        <strain evidence="2">cv. Nipponbare</strain>
    </source>
</reference>
<reference evidence="2" key="1">
    <citation type="journal article" date="2005" name="Nature">
        <title>The map-based sequence of the rice genome.</title>
        <authorList>
            <consortium name="International rice genome sequencing project (IRGSP)"/>
            <person name="Matsumoto T."/>
            <person name="Wu J."/>
            <person name="Kanamori H."/>
            <person name="Katayose Y."/>
            <person name="Fujisawa M."/>
            <person name="Namiki N."/>
            <person name="Mizuno H."/>
            <person name="Yamamoto K."/>
            <person name="Antonio B.A."/>
            <person name="Baba T."/>
            <person name="Sakata K."/>
            <person name="Nagamura Y."/>
            <person name="Aoki H."/>
            <person name="Arikawa K."/>
            <person name="Arita K."/>
            <person name="Bito T."/>
            <person name="Chiden Y."/>
            <person name="Fujitsuka N."/>
            <person name="Fukunaka R."/>
            <person name="Hamada M."/>
            <person name="Harada C."/>
            <person name="Hayashi A."/>
            <person name="Hijishita S."/>
            <person name="Honda M."/>
            <person name="Hosokawa S."/>
            <person name="Ichikawa Y."/>
            <person name="Idonuma A."/>
            <person name="Iijima M."/>
            <person name="Ikeda M."/>
            <person name="Ikeno M."/>
            <person name="Ito K."/>
            <person name="Ito S."/>
            <person name="Ito T."/>
            <person name="Ito Y."/>
            <person name="Ito Y."/>
            <person name="Iwabuchi A."/>
            <person name="Kamiya K."/>
            <person name="Karasawa W."/>
            <person name="Kurita K."/>
            <person name="Katagiri S."/>
            <person name="Kikuta A."/>
            <person name="Kobayashi H."/>
            <person name="Kobayashi N."/>
            <person name="Machita K."/>
            <person name="Maehara T."/>
            <person name="Masukawa M."/>
            <person name="Mizubayashi T."/>
            <person name="Mukai Y."/>
            <person name="Nagasaki H."/>
            <person name="Nagata Y."/>
            <person name="Naito S."/>
            <person name="Nakashima M."/>
            <person name="Nakama Y."/>
            <person name="Nakamichi Y."/>
            <person name="Nakamura M."/>
            <person name="Meguro A."/>
            <person name="Negishi M."/>
            <person name="Ohta I."/>
            <person name="Ohta T."/>
            <person name="Okamoto M."/>
            <person name="Ono N."/>
            <person name="Saji S."/>
            <person name="Sakaguchi M."/>
            <person name="Sakai K."/>
            <person name="Shibata M."/>
            <person name="Shimokawa T."/>
            <person name="Song J."/>
            <person name="Takazaki Y."/>
            <person name="Terasawa K."/>
            <person name="Tsugane M."/>
            <person name="Tsuji K."/>
            <person name="Ueda S."/>
            <person name="Waki K."/>
            <person name="Yamagata H."/>
            <person name="Yamamoto M."/>
            <person name="Yamamoto S."/>
            <person name="Yamane H."/>
            <person name="Yoshiki S."/>
            <person name="Yoshihara R."/>
            <person name="Yukawa K."/>
            <person name="Zhong H."/>
            <person name="Yano M."/>
            <person name="Yuan Q."/>
            <person name="Ouyang S."/>
            <person name="Liu J."/>
            <person name="Jones K.M."/>
            <person name="Gansberger K."/>
            <person name="Moffat K."/>
            <person name="Hill J."/>
            <person name="Bera J."/>
            <person name="Fadrosh D."/>
            <person name="Jin S."/>
            <person name="Johri S."/>
            <person name="Kim M."/>
            <person name="Overton L."/>
            <person name="Reardon M."/>
            <person name="Tsitrin T."/>
            <person name="Vuong H."/>
            <person name="Weaver B."/>
            <person name="Ciecko A."/>
            <person name="Tallon L."/>
            <person name="Jackson J."/>
            <person name="Pai G."/>
            <person name="Aken S.V."/>
            <person name="Utterback T."/>
            <person name="Reidmuller S."/>
            <person name="Feldblyum T."/>
            <person name="Hsiao J."/>
            <person name="Zismann V."/>
            <person name="Iobst S."/>
            <person name="de Vazeille A.R."/>
            <person name="Buell C.R."/>
            <person name="Ying K."/>
            <person name="Li Y."/>
            <person name="Lu T."/>
            <person name="Huang Y."/>
            <person name="Zhao Q."/>
            <person name="Feng Q."/>
            <person name="Zhang L."/>
            <person name="Zhu J."/>
            <person name="Weng Q."/>
            <person name="Mu J."/>
            <person name="Lu Y."/>
            <person name="Fan D."/>
            <person name="Liu Y."/>
            <person name="Guan J."/>
            <person name="Zhang Y."/>
            <person name="Yu S."/>
            <person name="Liu X."/>
            <person name="Zhang Y."/>
            <person name="Hong G."/>
            <person name="Han B."/>
            <person name="Choisne N."/>
            <person name="Demange N."/>
            <person name="Orjeda G."/>
            <person name="Samain S."/>
            <person name="Cattolico L."/>
            <person name="Pelletier E."/>
            <person name="Couloux A."/>
            <person name="Segurens B."/>
            <person name="Wincker P."/>
            <person name="D'Hont A."/>
            <person name="Scarpelli C."/>
            <person name="Weissenbach J."/>
            <person name="Salanoubat M."/>
            <person name="Quetier F."/>
            <person name="Yu Y."/>
            <person name="Kim H.R."/>
            <person name="Rambo T."/>
            <person name="Currie J."/>
            <person name="Collura K."/>
            <person name="Luo M."/>
            <person name="Yang T."/>
            <person name="Ammiraju J.S.S."/>
            <person name="Engler F."/>
            <person name="Soderlund C."/>
            <person name="Wing R.A."/>
            <person name="Palmer L.E."/>
            <person name="de la Bastide M."/>
            <person name="Spiegel L."/>
            <person name="Nascimento L."/>
            <person name="Zutavern T."/>
            <person name="O'Shaughnessy A."/>
            <person name="Dike S."/>
            <person name="Dedhia N."/>
            <person name="Preston R."/>
            <person name="Balija V."/>
            <person name="McCombie W.R."/>
            <person name="Chow T."/>
            <person name="Chen H."/>
            <person name="Chung M."/>
            <person name="Chen C."/>
            <person name="Shaw J."/>
            <person name="Wu H."/>
            <person name="Hsiao K."/>
            <person name="Chao Y."/>
            <person name="Chu M."/>
            <person name="Cheng C."/>
            <person name="Hour A."/>
            <person name="Lee P."/>
            <person name="Lin S."/>
            <person name="Lin Y."/>
            <person name="Liou J."/>
            <person name="Liu S."/>
            <person name="Hsing Y."/>
            <person name="Raghuvanshi S."/>
            <person name="Mohanty A."/>
            <person name="Bharti A.K."/>
            <person name="Gaur A."/>
            <person name="Gupta V."/>
            <person name="Kumar D."/>
            <person name="Ravi V."/>
            <person name="Vij S."/>
            <person name="Kapur A."/>
            <person name="Khurana P."/>
            <person name="Khurana P."/>
            <person name="Khurana J.P."/>
            <person name="Tyagi A.K."/>
            <person name="Gaikwad K."/>
            <person name="Singh A."/>
            <person name="Dalal V."/>
            <person name="Srivastava S."/>
            <person name="Dixit A."/>
            <person name="Pal A.K."/>
            <person name="Ghazi I.A."/>
            <person name="Yadav M."/>
            <person name="Pandit A."/>
            <person name="Bhargava A."/>
            <person name="Sureshbabu K."/>
            <person name="Batra K."/>
            <person name="Sharma T.R."/>
            <person name="Mohapatra T."/>
            <person name="Singh N.K."/>
            <person name="Messing J."/>
            <person name="Nelson A.B."/>
            <person name="Fuks G."/>
            <person name="Kavchok S."/>
            <person name="Keizer G."/>
            <person name="Linton E."/>
            <person name="Llaca V."/>
            <person name="Song R."/>
            <person name="Tanyolac B."/>
            <person name="Young S."/>
            <person name="Ho-Il K."/>
            <person name="Hahn J.H."/>
            <person name="Sangsakoo G."/>
            <person name="Vanavichit A."/>
            <person name="de Mattos Luiz.A.T."/>
            <person name="Zimmer P.D."/>
            <person name="Malone G."/>
            <person name="Dellagostin O."/>
            <person name="de Oliveira A.C."/>
            <person name="Bevan M."/>
            <person name="Bancroft I."/>
            <person name="Minx P."/>
            <person name="Cordum H."/>
            <person name="Wilson R."/>
            <person name="Cheng Z."/>
            <person name="Jin W."/>
            <person name="Jiang J."/>
            <person name="Leong S.A."/>
            <person name="Iwama H."/>
            <person name="Gojobori T."/>
            <person name="Itoh T."/>
            <person name="Niimura Y."/>
            <person name="Fujii Y."/>
            <person name="Habara T."/>
            <person name="Sakai H."/>
            <person name="Sato Y."/>
            <person name="Wilson G."/>
            <person name="Kumar K."/>
            <person name="McCouch S."/>
            <person name="Juretic N."/>
            <person name="Hoen D."/>
            <person name="Wright S."/>
            <person name="Bruskiewich R."/>
            <person name="Bureau T."/>
            <person name="Miyao A."/>
            <person name="Hirochika H."/>
            <person name="Nishikawa T."/>
            <person name="Kadowaki K."/>
            <person name="Sugiura M."/>
            <person name="Burr B."/>
            <person name="Sasaki T."/>
        </authorList>
    </citation>
    <scope>NUCLEOTIDE SEQUENCE [LARGE SCALE GENOMIC DNA]</scope>
    <source>
        <strain evidence="2">cv. Nipponbare</strain>
    </source>
</reference>
<protein>
    <submittedName>
        <fullName evidence="1">Uncharacterized protein</fullName>
    </submittedName>
</protein>
<sequence length="108" mass="10631">MAAGGDGIGEDLGCVMKLAVRRWRRLEAAVAVGASEELNGFLRDVGLAVGGDKGGDGGLLGGNGEGGHGVEEEAAGVVEHAVGGDDRDEEGEGGRLGVEAGAALFATQ</sequence>
<organism evidence="1 2">
    <name type="scientific">Oryza sativa subsp. japonica</name>
    <name type="common">Rice</name>
    <dbReference type="NCBI Taxonomy" id="39947"/>
    <lineage>
        <taxon>Eukaryota</taxon>
        <taxon>Viridiplantae</taxon>
        <taxon>Streptophyta</taxon>
        <taxon>Embryophyta</taxon>
        <taxon>Tracheophyta</taxon>
        <taxon>Spermatophyta</taxon>
        <taxon>Magnoliopsida</taxon>
        <taxon>Liliopsida</taxon>
        <taxon>Poales</taxon>
        <taxon>Poaceae</taxon>
        <taxon>BOP clade</taxon>
        <taxon>Oryzoideae</taxon>
        <taxon>Oryzeae</taxon>
        <taxon>Oryzinae</taxon>
        <taxon>Oryza</taxon>
        <taxon>Oryza sativa</taxon>
    </lineage>
</organism>